<accession>A0A0F9P048</accession>
<protein>
    <submittedName>
        <fullName evidence="1">Uncharacterized protein</fullName>
    </submittedName>
</protein>
<name>A0A0F9P048_9ZZZZ</name>
<gene>
    <name evidence="1" type="ORF">LCGC14_0904340</name>
</gene>
<proteinExistence type="predicted"/>
<evidence type="ECO:0000313" key="1">
    <source>
        <dbReference type="EMBL" id="KKN23499.1"/>
    </source>
</evidence>
<comment type="caution">
    <text evidence="1">The sequence shown here is derived from an EMBL/GenBank/DDBJ whole genome shotgun (WGS) entry which is preliminary data.</text>
</comment>
<dbReference type="AlphaFoldDB" id="A0A0F9P048"/>
<dbReference type="EMBL" id="LAZR01002965">
    <property type="protein sequence ID" value="KKN23499.1"/>
    <property type="molecule type" value="Genomic_DNA"/>
</dbReference>
<sequence>MIANCPIVWMVEGKPKSNRIFLHTEDKVEHYRAKGHRVFALCFCSYHRPDHHVVPSMRSGWNVMKKGRTVKNFNSREGALSWCASKNLSIYVHRKDGTVQYKVNHS</sequence>
<organism evidence="1">
    <name type="scientific">marine sediment metagenome</name>
    <dbReference type="NCBI Taxonomy" id="412755"/>
    <lineage>
        <taxon>unclassified sequences</taxon>
        <taxon>metagenomes</taxon>
        <taxon>ecological metagenomes</taxon>
    </lineage>
</organism>
<reference evidence="1" key="1">
    <citation type="journal article" date="2015" name="Nature">
        <title>Complex archaea that bridge the gap between prokaryotes and eukaryotes.</title>
        <authorList>
            <person name="Spang A."/>
            <person name="Saw J.H."/>
            <person name="Jorgensen S.L."/>
            <person name="Zaremba-Niedzwiedzka K."/>
            <person name="Martijn J."/>
            <person name="Lind A.E."/>
            <person name="van Eijk R."/>
            <person name="Schleper C."/>
            <person name="Guy L."/>
            <person name="Ettema T.J."/>
        </authorList>
    </citation>
    <scope>NUCLEOTIDE SEQUENCE</scope>
</reference>